<evidence type="ECO:0000313" key="4">
    <source>
        <dbReference type="Proteomes" id="UP000275078"/>
    </source>
</evidence>
<name>A0A3N4HE74_ASCIM</name>
<feature type="transmembrane region" description="Helical" evidence="2">
    <location>
        <begin position="21"/>
        <end position="39"/>
    </location>
</feature>
<sequence length="308" mass="33298">MFPCLRSTKDFMSCMFPSIRCMAIIFLATADVAGIPINLNKTASPLTFKTVSAEGMTIGTPHRLAESATSIISSLLAKQHTFQADLTTTALAPEPVGREAVEVTQIVNVNVTGPGSNSTVGQEAKGYRLPKELEVVVPVGGVILVGIFVLAFVNLLKRCEERNKAKAAKKREQQAAEDAANPPPPANALTYDDGTPIFPHRELDGASNQIAAQPPHELEASGAEIVPETSNSLVATRPAYDLDDYEVVPESSLEDEAGQMERPRSQIMADAYRTIHRVVEIGRIRISQEFVFGSWRGGDYSNTESESI</sequence>
<evidence type="ECO:0000256" key="1">
    <source>
        <dbReference type="SAM" id="MobiDB-lite"/>
    </source>
</evidence>
<evidence type="ECO:0000256" key="2">
    <source>
        <dbReference type="SAM" id="Phobius"/>
    </source>
</evidence>
<feature type="transmembrane region" description="Helical" evidence="2">
    <location>
        <begin position="135"/>
        <end position="156"/>
    </location>
</feature>
<protein>
    <submittedName>
        <fullName evidence="3">Uncharacterized protein</fullName>
    </submittedName>
</protein>
<dbReference type="AlphaFoldDB" id="A0A3N4HE74"/>
<keyword evidence="2" id="KW-0472">Membrane</keyword>
<keyword evidence="4" id="KW-1185">Reference proteome</keyword>
<dbReference type="Proteomes" id="UP000275078">
    <property type="component" value="Unassembled WGS sequence"/>
</dbReference>
<accession>A0A3N4HE74</accession>
<keyword evidence="2" id="KW-0812">Transmembrane</keyword>
<gene>
    <name evidence="3" type="ORF">BJ508DRAFT_334995</name>
</gene>
<dbReference type="EMBL" id="ML119859">
    <property type="protein sequence ID" value="RPA72509.1"/>
    <property type="molecule type" value="Genomic_DNA"/>
</dbReference>
<organism evidence="3 4">
    <name type="scientific">Ascobolus immersus RN42</name>
    <dbReference type="NCBI Taxonomy" id="1160509"/>
    <lineage>
        <taxon>Eukaryota</taxon>
        <taxon>Fungi</taxon>
        <taxon>Dikarya</taxon>
        <taxon>Ascomycota</taxon>
        <taxon>Pezizomycotina</taxon>
        <taxon>Pezizomycetes</taxon>
        <taxon>Pezizales</taxon>
        <taxon>Ascobolaceae</taxon>
        <taxon>Ascobolus</taxon>
    </lineage>
</organism>
<feature type="region of interest" description="Disordered" evidence="1">
    <location>
        <begin position="167"/>
        <end position="190"/>
    </location>
</feature>
<keyword evidence="2" id="KW-1133">Transmembrane helix</keyword>
<evidence type="ECO:0000313" key="3">
    <source>
        <dbReference type="EMBL" id="RPA72509.1"/>
    </source>
</evidence>
<proteinExistence type="predicted"/>
<reference evidence="3 4" key="1">
    <citation type="journal article" date="2018" name="Nat. Ecol. Evol.">
        <title>Pezizomycetes genomes reveal the molecular basis of ectomycorrhizal truffle lifestyle.</title>
        <authorList>
            <person name="Murat C."/>
            <person name="Payen T."/>
            <person name="Noel B."/>
            <person name="Kuo A."/>
            <person name="Morin E."/>
            <person name="Chen J."/>
            <person name="Kohler A."/>
            <person name="Krizsan K."/>
            <person name="Balestrini R."/>
            <person name="Da Silva C."/>
            <person name="Montanini B."/>
            <person name="Hainaut M."/>
            <person name="Levati E."/>
            <person name="Barry K.W."/>
            <person name="Belfiori B."/>
            <person name="Cichocki N."/>
            <person name="Clum A."/>
            <person name="Dockter R.B."/>
            <person name="Fauchery L."/>
            <person name="Guy J."/>
            <person name="Iotti M."/>
            <person name="Le Tacon F."/>
            <person name="Lindquist E.A."/>
            <person name="Lipzen A."/>
            <person name="Malagnac F."/>
            <person name="Mello A."/>
            <person name="Molinier V."/>
            <person name="Miyauchi S."/>
            <person name="Poulain J."/>
            <person name="Riccioni C."/>
            <person name="Rubini A."/>
            <person name="Sitrit Y."/>
            <person name="Splivallo R."/>
            <person name="Traeger S."/>
            <person name="Wang M."/>
            <person name="Zifcakova L."/>
            <person name="Wipf D."/>
            <person name="Zambonelli A."/>
            <person name="Paolocci F."/>
            <person name="Nowrousian M."/>
            <person name="Ottonello S."/>
            <person name="Baldrian P."/>
            <person name="Spatafora J.W."/>
            <person name="Henrissat B."/>
            <person name="Nagy L.G."/>
            <person name="Aury J.M."/>
            <person name="Wincker P."/>
            <person name="Grigoriev I.V."/>
            <person name="Bonfante P."/>
            <person name="Martin F.M."/>
        </authorList>
    </citation>
    <scope>NUCLEOTIDE SEQUENCE [LARGE SCALE GENOMIC DNA]</scope>
    <source>
        <strain evidence="3 4">RN42</strain>
    </source>
</reference>